<evidence type="ECO:0000313" key="2">
    <source>
        <dbReference type="EMBL" id="CAK9077661.1"/>
    </source>
</evidence>
<dbReference type="EMBL" id="CAXAMN010023450">
    <property type="protein sequence ID" value="CAK9077661.1"/>
    <property type="molecule type" value="Genomic_DNA"/>
</dbReference>
<proteinExistence type="predicted"/>
<evidence type="ECO:0000313" key="3">
    <source>
        <dbReference type="Proteomes" id="UP001642484"/>
    </source>
</evidence>
<accession>A0ABP0PQ22</accession>
<keyword evidence="3" id="KW-1185">Reference proteome</keyword>
<reference evidence="2 3" key="1">
    <citation type="submission" date="2024-02" db="EMBL/GenBank/DDBJ databases">
        <authorList>
            <person name="Chen Y."/>
            <person name="Shah S."/>
            <person name="Dougan E. K."/>
            <person name="Thang M."/>
            <person name="Chan C."/>
        </authorList>
    </citation>
    <scope>NUCLEOTIDE SEQUENCE [LARGE SCALE GENOMIC DNA]</scope>
</reference>
<protein>
    <submittedName>
        <fullName evidence="2">Uncharacterized protein</fullName>
    </submittedName>
</protein>
<evidence type="ECO:0000256" key="1">
    <source>
        <dbReference type="SAM" id="MobiDB-lite"/>
    </source>
</evidence>
<organism evidence="2 3">
    <name type="scientific">Durusdinium trenchii</name>
    <dbReference type="NCBI Taxonomy" id="1381693"/>
    <lineage>
        <taxon>Eukaryota</taxon>
        <taxon>Sar</taxon>
        <taxon>Alveolata</taxon>
        <taxon>Dinophyceae</taxon>
        <taxon>Suessiales</taxon>
        <taxon>Symbiodiniaceae</taxon>
        <taxon>Durusdinium</taxon>
    </lineage>
</organism>
<gene>
    <name evidence="2" type="ORF">CCMP2556_LOCUS38273</name>
</gene>
<feature type="region of interest" description="Disordered" evidence="1">
    <location>
        <begin position="87"/>
        <end position="132"/>
    </location>
</feature>
<comment type="caution">
    <text evidence="2">The sequence shown here is derived from an EMBL/GenBank/DDBJ whole genome shotgun (WGS) entry which is preliminary data.</text>
</comment>
<name>A0ABP0PQ22_9DINO</name>
<dbReference type="Proteomes" id="UP001642484">
    <property type="component" value="Unassembled WGS sequence"/>
</dbReference>
<sequence length="132" mass="14552">MRWLKIQLHQAWADTMVSPMQDPILYFQGPPEHDFAAQQNFHRPLSRPKPEHPASSCIFIQFLAELEELIVFLQPLETPAMALVRIRRGGTPKAPSDQLKTRARLRQARAGARAGGAGSQAQAGTGTGGWGL</sequence>